<organism evidence="6 7">
    <name type="scientific">Turnera subulata</name>
    <dbReference type="NCBI Taxonomy" id="218843"/>
    <lineage>
        <taxon>Eukaryota</taxon>
        <taxon>Viridiplantae</taxon>
        <taxon>Streptophyta</taxon>
        <taxon>Embryophyta</taxon>
        <taxon>Tracheophyta</taxon>
        <taxon>Spermatophyta</taxon>
        <taxon>Magnoliopsida</taxon>
        <taxon>eudicotyledons</taxon>
        <taxon>Gunneridae</taxon>
        <taxon>Pentapetalae</taxon>
        <taxon>rosids</taxon>
        <taxon>fabids</taxon>
        <taxon>Malpighiales</taxon>
        <taxon>Passifloraceae</taxon>
        <taxon>Turnera</taxon>
    </lineage>
</organism>
<dbReference type="GO" id="GO:0055046">
    <property type="term" value="P:microgametogenesis"/>
    <property type="evidence" value="ECO:0007669"/>
    <property type="project" value="UniProtKB-ARBA"/>
</dbReference>
<evidence type="ECO:0000256" key="3">
    <source>
        <dbReference type="ARBA" id="ARBA00023054"/>
    </source>
</evidence>
<keyword evidence="1" id="KW-0433">Leucine-rich repeat</keyword>
<dbReference type="SMART" id="SM00364">
    <property type="entry name" value="LRR_BAC"/>
    <property type="match status" value="8"/>
</dbReference>
<feature type="compositionally biased region" description="Basic and acidic residues" evidence="5">
    <location>
        <begin position="19"/>
        <end position="30"/>
    </location>
</feature>
<dbReference type="FunFam" id="3.80.10.10:FF:000610">
    <property type="entry name" value="Plant intracellular Ras-group-related LRR protein 9"/>
    <property type="match status" value="1"/>
</dbReference>
<dbReference type="InterPro" id="IPR003591">
    <property type="entry name" value="Leu-rich_rpt_typical-subtyp"/>
</dbReference>
<dbReference type="InterPro" id="IPR050715">
    <property type="entry name" value="LRR-SigEffector_domain"/>
</dbReference>
<dbReference type="EMBL" id="JAKUCV010000197">
    <property type="protein sequence ID" value="KAJ4850871.1"/>
    <property type="molecule type" value="Genomic_DNA"/>
</dbReference>
<dbReference type="SMART" id="SM00369">
    <property type="entry name" value="LRR_TYP"/>
    <property type="match status" value="9"/>
</dbReference>
<evidence type="ECO:0000256" key="1">
    <source>
        <dbReference type="ARBA" id="ARBA00022614"/>
    </source>
</evidence>
<evidence type="ECO:0000313" key="6">
    <source>
        <dbReference type="EMBL" id="KAJ4850871.1"/>
    </source>
</evidence>
<accession>A0A9Q0GJC6</accession>
<evidence type="ECO:0000256" key="2">
    <source>
        <dbReference type="ARBA" id="ARBA00022737"/>
    </source>
</evidence>
<comment type="caution">
    <text evidence="6">The sequence shown here is derived from an EMBL/GenBank/DDBJ whole genome shotgun (WGS) entry which is preliminary data.</text>
</comment>
<dbReference type="SUPFAM" id="SSF52058">
    <property type="entry name" value="L domain-like"/>
    <property type="match status" value="1"/>
</dbReference>
<dbReference type="SMART" id="SM00365">
    <property type="entry name" value="LRR_SD22"/>
    <property type="match status" value="3"/>
</dbReference>
<evidence type="ECO:0000256" key="4">
    <source>
        <dbReference type="ARBA" id="ARBA00023786"/>
    </source>
</evidence>
<dbReference type="Proteomes" id="UP001141552">
    <property type="component" value="Unassembled WGS sequence"/>
</dbReference>
<evidence type="ECO:0000256" key="5">
    <source>
        <dbReference type="SAM" id="MobiDB-lite"/>
    </source>
</evidence>
<dbReference type="OrthoDB" id="1668230at2759"/>
<protein>
    <submittedName>
        <fullName evidence="6">Plant intracellular Ras-group- LRR protein 1</fullName>
    </submittedName>
</protein>
<feature type="region of interest" description="Disordered" evidence="5">
    <location>
        <begin position="1"/>
        <end position="52"/>
    </location>
</feature>
<reference evidence="6" key="2">
    <citation type="journal article" date="2023" name="Plants (Basel)">
        <title>Annotation of the Turnera subulata (Passifloraceae) Draft Genome Reveals the S-Locus Evolved after the Divergence of Turneroideae from Passifloroideae in a Stepwise Manner.</title>
        <authorList>
            <person name="Henning P.M."/>
            <person name="Roalson E.H."/>
            <person name="Mir W."/>
            <person name="McCubbin A.G."/>
            <person name="Shore J.S."/>
        </authorList>
    </citation>
    <scope>NUCLEOTIDE SEQUENCE</scope>
    <source>
        <strain evidence="6">F60SS</strain>
    </source>
</reference>
<reference evidence="6" key="1">
    <citation type="submission" date="2022-02" db="EMBL/GenBank/DDBJ databases">
        <authorList>
            <person name="Henning P.M."/>
            <person name="McCubbin A.G."/>
            <person name="Shore J.S."/>
        </authorList>
    </citation>
    <scope>NUCLEOTIDE SEQUENCE</scope>
    <source>
        <strain evidence="6">F60SS</strain>
        <tissue evidence="6">Leaves</tissue>
    </source>
</reference>
<keyword evidence="3" id="KW-0175">Coiled coil</keyword>
<sequence length="523" mass="58211">MDPSPRSHPVLSYVMTRTKPPDHEPFDIERPPPSSPSDPSSSSSTNNNNNKHATILSQMPRLTSPTVLASMTSAVADVAQTRSVLRTLGPRPTHESVDAAKLKLSEIEADLAKRLEELVLSPRPAQADRLDWRDHLAEKENKLRREADKEKAPYQAVLQLDQMHAAYDKLLKEAEQRLVKVYEKANRGGEEEGVEEQPKEEMNEEVVGVLRAGLDGNSGLEIVDLSDRKLKILPEAFGKILGLKVLNLANNQLVAIPDSVAGLKNLEEFRVASNMLETLPDSIGLLENLKILDVSSNKLEALPDSICHCRSLVELDASFNKLTYLPTNIGHELVNLQKLSIQLNKIASFPSSIGEMASLRHLDAHFNELNGLPLSFGKLTNLETLNLASNFSDLKELPETFGDLTSLKELDLSNNQIHALPNSFGRLENLAKLNLDQNPLTIPPVEVVKEGVASVKLFMAKRWIEVLEEEQRKKMQDAQEQEQPAGWLTRSTSLIKTYASGVTETVVEYLSPKSQDRYLNEQR</sequence>
<keyword evidence="7" id="KW-1185">Reference proteome</keyword>
<dbReference type="PROSITE" id="PS51450">
    <property type="entry name" value="LRR"/>
    <property type="match status" value="2"/>
</dbReference>
<dbReference type="Gene3D" id="3.80.10.10">
    <property type="entry name" value="Ribonuclease Inhibitor"/>
    <property type="match status" value="1"/>
</dbReference>
<dbReference type="Pfam" id="PF13855">
    <property type="entry name" value="LRR_8"/>
    <property type="match status" value="2"/>
</dbReference>
<evidence type="ECO:0000313" key="7">
    <source>
        <dbReference type="Proteomes" id="UP001141552"/>
    </source>
</evidence>
<dbReference type="PANTHER" id="PTHR45752">
    <property type="entry name" value="LEUCINE-RICH REPEAT-CONTAINING"/>
    <property type="match status" value="1"/>
</dbReference>
<comment type="similarity">
    <text evidence="4">Belongs to the SHOC2 family.</text>
</comment>
<proteinExistence type="inferred from homology"/>
<dbReference type="PANTHER" id="PTHR45752:SF195">
    <property type="entry name" value="LEUCINE-RICH REPEAT (LRR) FAMILY PROTEIN-RELATED"/>
    <property type="match status" value="1"/>
</dbReference>
<gene>
    <name evidence="6" type="primary">PIRL1</name>
    <name evidence="6" type="ORF">Tsubulata_007109</name>
</gene>
<dbReference type="InterPro" id="IPR032675">
    <property type="entry name" value="LRR_dom_sf"/>
</dbReference>
<keyword evidence="2" id="KW-0677">Repeat</keyword>
<dbReference type="FunFam" id="3.80.10.10:FF:000746">
    <property type="entry name" value="Plant intracellular Ras-group-related LRR protein 2"/>
    <property type="match status" value="1"/>
</dbReference>
<dbReference type="PRINTS" id="PR00019">
    <property type="entry name" value="LEURICHRPT"/>
</dbReference>
<dbReference type="Pfam" id="PF00560">
    <property type="entry name" value="LRR_1"/>
    <property type="match status" value="1"/>
</dbReference>
<name>A0A9Q0GJC6_9ROSI</name>
<feature type="compositionally biased region" description="Low complexity" evidence="5">
    <location>
        <begin position="37"/>
        <end position="50"/>
    </location>
</feature>
<dbReference type="InterPro" id="IPR001611">
    <property type="entry name" value="Leu-rich_rpt"/>
</dbReference>
<dbReference type="AlphaFoldDB" id="A0A9Q0GJC6"/>